<name>A0A180G4R3_PUCT1</name>
<evidence type="ECO:0000313" key="3">
    <source>
        <dbReference type="EnsemblFungi" id="PTTG_00805-t43_1-p1"/>
    </source>
</evidence>
<evidence type="ECO:0000313" key="2">
    <source>
        <dbReference type="EMBL" id="OAV87695.1"/>
    </source>
</evidence>
<dbReference type="EMBL" id="ADAS02000310">
    <property type="protein sequence ID" value="OAV87695.1"/>
    <property type="molecule type" value="Genomic_DNA"/>
</dbReference>
<dbReference type="Proteomes" id="UP000005240">
    <property type="component" value="Unassembled WGS sequence"/>
</dbReference>
<proteinExistence type="predicted"/>
<dbReference type="OrthoDB" id="619536at2759"/>
<reference evidence="3" key="4">
    <citation type="submission" date="2025-05" db="UniProtKB">
        <authorList>
            <consortium name="EnsemblFungi"/>
        </authorList>
    </citation>
    <scope>IDENTIFICATION</scope>
    <source>
        <strain evidence="3">isolate 1-1 / race 1 (BBBD)</strain>
    </source>
</reference>
<accession>A0A180G4R3</accession>
<dbReference type="AlphaFoldDB" id="A0A180G4R3"/>
<evidence type="ECO:0008006" key="5">
    <source>
        <dbReference type="Google" id="ProtNLM"/>
    </source>
</evidence>
<sequence>MIFVQEKDPTTDVGYPNHRPGSLSHQCKRGSGAHTTGNPTQIQQRRMLSSCRTIRIVSRKARPSPALLSPGPPFASACSQDVPVVFRRSLSKASTRANPSRLEDTDEGLLPDQLLTAALPFVPTHGFSSAAILAGVDSQPELQRLAISHWTLSGLFPSTTTSTVIDRTSHGSEPIGPSKALAERWIEEGNSQMKATVTSENLVFKRDRLGGVRRAFEVRLAYNRTIPKEYLLKALVLAVTPKDPFFGVRLPVELPHILPYGSHALNVATDALAGLQDYSKSREWMLRRIRLAGVYSAIELMSIGTNLQPSSGEIDKLLDASEALATHTGNTFEFINYVNSSQRSIIRSFGLI</sequence>
<reference evidence="2" key="1">
    <citation type="submission" date="2009-11" db="EMBL/GenBank/DDBJ databases">
        <authorList>
            <consortium name="The Broad Institute Genome Sequencing Platform"/>
            <person name="Ward D."/>
            <person name="Feldgarden M."/>
            <person name="Earl A."/>
            <person name="Young S.K."/>
            <person name="Zeng Q."/>
            <person name="Koehrsen M."/>
            <person name="Alvarado L."/>
            <person name="Berlin A."/>
            <person name="Bochicchio J."/>
            <person name="Borenstein D."/>
            <person name="Chapman S.B."/>
            <person name="Chen Z."/>
            <person name="Engels R."/>
            <person name="Freedman E."/>
            <person name="Gellesch M."/>
            <person name="Goldberg J."/>
            <person name="Griggs A."/>
            <person name="Gujja S."/>
            <person name="Heilman E."/>
            <person name="Heiman D."/>
            <person name="Hepburn T."/>
            <person name="Howarth C."/>
            <person name="Jen D."/>
            <person name="Larson L."/>
            <person name="Lewis B."/>
            <person name="Mehta T."/>
            <person name="Park D."/>
            <person name="Pearson M."/>
            <person name="Roberts A."/>
            <person name="Saif S."/>
            <person name="Shea T."/>
            <person name="Shenoy N."/>
            <person name="Sisk P."/>
            <person name="Stolte C."/>
            <person name="Sykes S."/>
            <person name="Thomson T."/>
            <person name="Walk T."/>
            <person name="White J."/>
            <person name="Yandava C."/>
            <person name="Izard J."/>
            <person name="Baranova O.V."/>
            <person name="Blanton J.M."/>
            <person name="Tanner A.C."/>
            <person name="Dewhirst F.E."/>
            <person name="Haas B."/>
            <person name="Nusbaum C."/>
            <person name="Birren B."/>
        </authorList>
    </citation>
    <scope>NUCLEOTIDE SEQUENCE [LARGE SCALE GENOMIC DNA]</scope>
    <source>
        <strain evidence="2">1-1 BBBD Race 1</strain>
    </source>
</reference>
<evidence type="ECO:0000256" key="1">
    <source>
        <dbReference type="SAM" id="MobiDB-lite"/>
    </source>
</evidence>
<protein>
    <recommendedName>
        <fullName evidence="5">Ubiquinone biosynthesis protein</fullName>
    </recommendedName>
</protein>
<reference evidence="3 4" key="3">
    <citation type="journal article" date="2017" name="G3 (Bethesda)">
        <title>Comparative analysis highlights variable genome content of wheat rusts and divergence of the mating loci.</title>
        <authorList>
            <person name="Cuomo C.A."/>
            <person name="Bakkeren G."/>
            <person name="Khalil H.B."/>
            <person name="Panwar V."/>
            <person name="Joly D."/>
            <person name="Linning R."/>
            <person name="Sakthikumar S."/>
            <person name="Song X."/>
            <person name="Adiconis X."/>
            <person name="Fan L."/>
            <person name="Goldberg J.M."/>
            <person name="Levin J.Z."/>
            <person name="Young S."/>
            <person name="Zeng Q."/>
            <person name="Anikster Y."/>
            <person name="Bruce M."/>
            <person name="Wang M."/>
            <person name="Yin C."/>
            <person name="McCallum B."/>
            <person name="Szabo L.J."/>
            <person name="Hulbert S."/>
            <person name="Chen X."/>
            <person name="Fellers J.P."/>
        </authorList>
    </citation>
    <scope>NUCLEOTIDE SEQUENCE</scope>
    <source>
        <strain evidence="3">isolate 1-1 / race 1 (BBBD)</strain>
        <strain evidence="4">Isolate 1-1 / race 1 (BBBD)</strain>
    </source>
</reference>
<feature type="region of interest" description="Disordered" evidence="1">
    <location>
        <begin position="1"/>
        <end position="40"/>
    </location>
</feature>
<feature type="compositionally biased region" description="Basic and acidic residues" evidence="1">
    <location>
        <begin position="1"/>
        <end position="10"/>
    </location>
</feature>
<keyword evidence="4" id="KW-1185">Reference proteome</keyword>
<gene>
    <name evidence="2" type="ORF">PTTG_00805</name>
</gene>
<evidence type="ECO:0000313" key="4">
    <source>
        <dbReference type="Proteomes" id="UP000005240"/>
    </source>
</evidence>
<organism evidence="2">
    <name type="scientific">Puccinia triticina (isolate 1-1 / race 1 (BBBD))</name>
    <name type="common">Brown leaf rust fungus</name>
    <dbReference type="NCBI Taxonomy" id="630390"/>
    <lineage>
        <taxon>Eukaryota</taxon>
        <taxon>Fungi</taxon>
        <taxon>Dikarya</taxon>
        <taxon>Basidiomycota</taxon>
        <taxon>Pucciniomycotina</taxon>
        <taxon>Pucciniomycetes</taxon>
        <taxon>Pucciniales</taxon>
        <taxon>Pucciniaceae</taxon>
        <taxon>Puccinia</taxon>
    </lineage>
</organism>
<dbReference type="EnsemblFungi" id="PTTG_00805-t43_1">
    <property type="protein sequence ID" value="PTTG_00805-t43_1-p1"/>
    <property type="gene ID" value="PTTG_00805"/>
</dbReference>
<dbReference type="VEuPathDB" id="FungiDB:PTTG_00805"/>
<reference evidence="2" key="2">
    <citation type="submission" date="2016-05" db="EMBL/GenBank/DDBJ databases">
        <title>Comparative analysis highlights variable genome content of wheat rusts and divergence of the mating loci.</title>
        <authorList>
            <person name="Cuomo C.A."/>
            <person name="Bakkeren G."/>
            <person name="Szabo L."/>
            <person name="Khalil H."/>
            <person name="Joly D."/>
            <person name="Goldberg J."/>
            <person name="Young S."/>
            <person name="Zeng Q."/>
            <person name="Fellers J."/>
        </authorList>
    </citation>
    <scope>NUCLEOTIDE SEQUENCE [LARGE SCALE GENOMIC DNA]</scope>
    <source>
        <strain evidence="2">1-1 BBBD Race 1</strain>
    </source>
</reference>